<evidence type="ECO:0000313" key="3">
    <source>
        <dbReference type="Proteomes" id="UP001230035"/>
    </source>
</evidence>
<dbReference type="EMBL" id="JASGBP010000005">
    <property type="protein sequence ID" value="MDI9257660.1"/>
    <property type="molecule type" value="Genomic_DNA"/>
</dbReference>
<reference evidence="2 3" key="1">
    <citation type="submission" date="2023-05" db="EMBL/GenBank/DDBJ databases">
        <title>Flavobacterium sedimenti sp. nov., isolated from the sediment.</title>
        <authorList>
            <person name="Wu N."/>
        </authorList>
    </citation>
    <scope>NUCLEOTIDE SEQUENCE [LARGE SCALE GENOMIC DNA]</scope>
    <source>
        <strain evidence="2 3">YZ-48</strain>
    </source>
</reference>
<comment type="caution">
    <text evidence="2">The sequence shown here is derived from an EMBL/GenBank/DDBJ whole genome shotgun (WGS) entry which is preliminary data.</text>
</comment>
<evidence type="ECO:0000259" key="1">
    <source>
        <dbReference type="Pfam" id="PF00534"/>
    </source>
</evidence>
<dbReference type="GO" id="GO:0016757">
    <property type="term" value="F:glycosyltransferase activity"/>
    <property type="evidence" value="ECO:0007669"/>
    <property type="project" value="UniProtKB-KW"/>
</dbReference>
<keyword evidence="2" id="KW-0808">Transferase</keyword>
<dbReference type="SUPFAM" id="SSF53756">
    <property type="entry name" value="UDP-Glycosyltransferase/glycogen phosphorylase"/>
    <property type="match status" value="1"/>
</dbReference>
<proteinExistence type="predicted"/>
<organism evidence="2 3">
    <name type="scientific">Flavobacterium sedimenticola</name>
    <dbReference type="NCBI Taxonomy" id="3043286"/>
    <lineage>
        <taxon>Bacteria</taxon>
        <taxon>Pseudomonadati</taxon>
        <taxon>Bacteroidota</taxon>
        <taxon>Flavobacteriia</taxon>
        <taxon>Flavobacteriales</taxon>
        <taxon>Flavobacteriaceae</taxon>
        <taxon>Flavobacterium</taxon>
    </lineage>
</organism>
<dbReference type="PANTHER" id="PTHR12526">
    <property type="entry name" value="GLYCOSYLTRANSFERASE"/>
    <property type="match status" value="1"/>
</dbReference>
<evidence type="ECO:0000313" key="2">
    <source>
        <dbReference type="EMBL" id="MDI9257660.1"/>
    </source>
</evidence>
<gene>
    <name evidence="2" type="ORF">QHT84_09570</name>
</gene>
<dbReference type="Pfam" id="PF00534">
    <property type="entry name" value="Glycos_transf_1"/>
    <property type="match status" value="1"/>
</dbReference>
<name>A0ABT6XRF7_9FLAO</name>
<keyword evidence="3" id="KW-1185">Reference proteome</keyword>
<dbReference type="CDD" id="cd03801">
    <property type="entry name" value="GT4_PimA-like"/>
    <property type="match status" value="1"/>
</dbReference>
<feature type="domain" description="Glycosyl transferase family 1" evidence="1">
    <location>
        <begin position="191"/>
        <end position="341"/>
    </location>
</feature>
<dbReference type="RefSeq" id="WP_283239335.1">
    <property type="nucleotide sequence ID" value="NZ_JASGBP010000005.1"/>
</dbReference>
<protein>
    <submittedName>
        <fullName evidence="2">Glycosyltransferase</fullName>
        <ecNumber evidence="2">2.4.-.-</ecNumber>
    </submittedName>
</protein>
<dbReference type="InterPro" id="IPR001296">
    <property type="entry name" value="Glyco_trans_1"/>
</dbReference>
<dbReference type="Gene3D" id="3.40.50.2000">
    <property type="entry name" value="Glycogen Phosphorylase B"/>
    <property type="match status" value="1"/>
</dbReference>
<dbReference type="EC" id="2.4.-.-" evidence="2"/>
<accession>A0ABT6XRF7</accession>
<sequence length="372" mass="42619">MKLAIITHVIHGKESGHYFGYEPYVREMNLWLKFVSDVTIVAPLENIQRNSIHDFYQHHAIHFTAVPAFHFITLGSRLKALWQLPKIMVTLYKAMAQADHIHLRCPGNMGLLGCLVQLFFPSKPKTAKYAGNWDPNARQPLSYRLQKWILSNTFLTKNMQVLVYGEWENSTQNIKPFFTASYFEKDKEAVSPKSLTGKLRFLFVGTLSNGKQPLYAVRLVESLQKKGYEVSLEVYGEGAERNQLEAYIAANNLENVVFLKGNQNQQTLKEAYQKSHFVILPSLSEGWPKVIAEGMFWGCLPIASKVSCVPFMLDYGNRGIILDFNLDTDVNQIAALCSEPNLYQSKVRHAVDWSRQYTMDVFEEQIKQLVQQ</sequence>
<keyword evidence="2" id="KW-0328">Glycosyltransferase</keyword>
<dbReference type="Proteomes" id="UP001230035">
    <property type="component" value="Unassembled WGS sequence"/>
</dbReference>